<feature type="domain" description="Glutamine amidotransferase type-2" evidence="8">
    <location>
        <begin position="2"/>
        <end position="210"/>
    </location>
</feature>
<dbReference type="PANTHER" id="PTHR43284:SF1">
    <property type="entry name" value="ASPARAGINE SYNTHETASE"/>
    <property type="match status" value="1"/>
</dbReference>
<dbReference type="SUPFAM" id="SSF52402">
    <property type="entry name" value="Adenine nucleotide alpha hydrolases-like"/>
    <property type="match status" value="1"/>
</dbReference>
<dbReference type="PIRSF" id="PIRSF001589">
    <property type="entry name" value="Asn_synthetase_glu-h"/>
    <property type="match status" value="1"/>
</dbReference>
<dbReference type="GO" id="GO:0006529">
    <property type="term" value="P:asparagine biosynthetic process"/>
    <property type="evidence" value="ECO:0007669"/>
    <property type="project" value="InterPro"/>
</dbReference>
<evidence type="ECO:0000256" key="6">
    <source>
        <dbReference type="ARBA" id="ARBA00048741"/>
    </source>
</evidence>
<dbReference type="RefSeq" id="WP_349656522.1">
    <property type="nucleotide sequence ID" value="NZ_CP144460.1"/>
</dbReference>
<dbReference type="EMBL" id="CP144460">
    <property type="protein sequence ID" value="XBS38036.1"/>
    <property type="molecule type" value="Genomic_DNA"/>
</dbReference>
<dbReference type="EC" id="6.3.5.4" evidence="3"/>
<evidence type="ECO:0000259" key="8">
    <source>
        <dbReference type="PROSITE" id="PS51278"/>
    </source>
</evidence>
<dbReference type="InterPro" id="IPR006426">
    <property type="entry name" value="Asn_synth_AEB"/>
</dbReference>
<keyword evidence="4 7" id="KW-0547">Nucleotide-binding</keyword>
<dbReference type="Pfam" id="PF00733">
    <property type="entry name" value="Asn_synthase"/>
    <property type="match status" value="1"/>
</dbReference>
<dbReference type="Pfam" id="PF13537">
    <property type="entry name" value="GATase_7"/>
    <property type="match status" value="1"/>
</dbReference>
<dbReference type="InterPro" id="IPR001962">
    <property type="entry name" value="Asn_synthase"/>
</dbReference>
<dbReference type="InterPro" id="IPR051786">
    <property type="entry name" value="ASN_synthetase/amidase"/>
</dbReference>
<reference evidence="9" key="1">
    <citation type="submission" date="2024-02" db="EMBL/GenBank/DDBJ databases">
        <title>Complete genome sequence of Xanthomonas sp. 10-10.</title>
        <authorList>
            <person name="Biessy A."/>
            <person name="Ciotola M."/>
            <person name="Cadieux M."/>
            <person name="Soufiane B."/>
            <person name="Laforest M."/>
            <person name="Filion M."/>
        </authorList>
    </citation>
    <scope>NUCLEOTIDE SEQUENCE</scope>
    <source>
        <strain evidence="9">10-10</strain>
    </source>
</reference>
<evidence type="ECO:0000256" key="5">
    <source>
        <dbReference type="ARBA" id="ARBA00022840"/>
    </source>
</evidence>
<dbReference type="InterPro" id="IPR017932">
    <property type="entry name" value="GATase_2_dom"/>
</dbReference>
<dbReference type="Gene3D" id="3.60.20.10">
    <property type="entry name" value="Glutamine Phosphoribosylpyrophosphate, subunit 1, domain 1"/>
    <property type="match status" value="1"/>
</dbReference>
<accession>A0AAU7P8M1</accession>
<dbReference type="Gene3D" id="3.40.50.620">
    <property type="entry name" value="HUPs"/>
    <property type="match status" value="1"/>
</dbReference>
<dbReference type="GO" id="GO:0004066">
    <property type="term" value="F:asparagine synthase (glutamine-hydrolyzing) activity"/>
    <property type="evidence" value="ECO:0007669"/>
    <property type="project" value="UniProtKB-EC"/>
</dbReference>
<evidence type="ECO:0000256" key="2">
    <source>
        <dbReference type="ARBA" id="ARBA00005752"/>
    </source>
</evidence>
<feature type="binding site" evidence="7">
    <location>
        <position position="97"/>
    </location>
    <ligand>
        <name>L-glutamine</name>
        <dbReference type="ChEBI" id="CHEBI:58359"/>
    </ligand>
</feature>
<dbReference type="AlphaFoldDB" id="A0AAU7P8M1"/>
<name>A0AAU7P8M1_9XANT</name>
<gene>
    <name evidence="9" type="ORF">VZ068_00385</name>
</gene>
<evidence type="ECO:0000256" key="4">
    <source>
        <dbReference type="ARBA" id="ARBA00022741"/>
    </source>
</evidence>
<evidence type="ECO:0000256" key="3">
    <source>
        <dbReference type="ARBA" id="ARBA00012737"/>
    </source>
</evidence>
<sequence length="641" mass="71321">MSDFAGIWHLDGRPVEPDVIQRLGNALEARGIGPARIWNAGEFAVVHRQHVFTPEDDDERLPRIGASGALLVADSSLVARSELVHALGWSTLPAQPDGELLLEALQRWDTAALPRLHGSYALALYRPDQRRLLLARDPVGQRSLFVHRGTRLIAFSTRLPALLTLPGVPRDLDEQSLADQLVMDRSRPQRTVYRAIGRVPAGHAMQLTPEATCTERWWFLPEAGSLQLGSDADVEAAAADVLDRAVADALRASKPAAACLTGGLDSGSVVLSAARQSAPVPLLTLTRVPQATTAAANATHYYDESPRARLLAASHPGIDWHMVGDDDGDWGEYDAERWWQVNGQPMRSPLNMAWFFPLDRFLHARGGNVLIGGEMGNAFFSYDGLVRLPELLCARQWRTLLTQTRALARNQGLSSRKALQRFVLRPFAPIAALRYWHGLPAAPWMQYAALHPDLARKLRMHRQLDRDRYRIRLGGRHRSAHALREWLLGHAAAMDGWGTLRAISGVDFRMPLADRRVIEFFGSLPLDQFLRDGVTRSLPRRLLAARGAPPEIFANRQVGVQHGDWFAHLTAQRAAMQAQLHALRDSALARRVLDLPRLQALMDDWPRDAQAAESRRETYLQMLVFGLQTGGFLAWHERGGS</sequence>
<proteinExistence type="inferred from homology"/>
<dbReference type="PROSITE" id="PS51278">
    <property type="entry name" value="GATASE_TYPE_2"/>
    <property type="match status" value="1"/>
</dbReference>
<comment type="catalytic activity">
    <reaction evidence="6">
        <text>L-aspartate + L-glutamine + ATP + H2O = L-asparagine + L-glutamate + AMP + diphosphate + H(+)</text>
        <dbReference type="Rhea" id="RHEA:12228"/>
        <dbReference type="ChEBI" id="CHEBI:15377"/>
        <dbReference type="ChEBI" id="CHEBI:15378"/>
        <dbReference type="ChEBI" id="CHEBI:29985"/>
        <dbReference type="ChEBI" id="CHEBI:29991"/>
        <dbReference type="ChEBI" id="CHEBI:30616"/>
        <dbReference type="ChEBI" id="CHEBI:33019"/>
        <dbReference type="ChEBI" id="CHEBI:58048"/>
        <dbReference type="ChEBI" id="CHEBI:58359"/>
        <dbReference type="ChEBI" id="CHEBI:456215"/>
        <dbReference type="EC" id="6.3.5.4"/>
    </reaction>
</comment>
<keyword evidence="5 7" id="KW-0067">ATP-binding</keyword>
<comment type="similarity">
    <text evidence="2">Belongs to the asparagine synthetase family.</text>
</comment>
<dbReference type="PANTHER" id="PTHR43284">
    <property type="entry name" value="ASPARAGINE SYNTHETASE (GLUTAMINE-HYDROLYZING)"/>
    <property type="match status" value="1"/>
</dbReference>
<protein>
    <recommendedName>
        <fullName evidence="3">asparagine synthase (glutamine-hydrolyzing)</fullName>
        <ecNumber evidence="3">6.3.5.4</ecNumber>
    </recommendedName>
</protein>
<evidence type="ECO:0000256" key="7">
    <source>
        <dbReference type="PIRSR" id="PIRSR001589-2"/>
    </source>
</evidence>
<dbReference type="SUPFAM" id="SSF56235">
    <property type="entry name" value="N-terminal nucleophile aminohydrolases (Ntn hydrolases)"/>
    <property type="match status" value="1"/>
</dbReference>
<dbReference type="InterPro" id="IPR029055">
    <property type="entry name" value="Ntn_hydrolases_N"/>
</dbReference>
<organism evidence="9">
    <name type="scientific">Xanthomonas sp. 10-10</name>
    <dbReference type="NCBI Taxonomy" id="3115848"/>
    <lineage>
        <taxon>Bacteria</taxon>
        <taxon>Pseudomonadati</taxon>
        <taxon>Pseudomonadota</taxon>
        <taxon>Gammaproteobacteria</taxon>
        <taxon>Lysobacterales</taxon>
        <taxon>Lysobacteraceae</taxon>
        <taxon>Xanthomonas</taxon>
    </lineage>
</organism>
<dbReference type="InterPro" id="IPR014729">
    <property type="entry name" value="Rossmann-like_a/b/a_fold"/>
</dbReference>
<comment type="pathway">
    <text evidence="1">Amino-acid biosynthesis; L-asparagine biosynthesis; L-asparagine from L-aspartate (L-Gln route): step 1/1.</text>
</comment>
<evidence type="ECO:0000313" key="9">
    <source>
        <dbReference type="EMBL" id="XBS38036.1"/>
    </source>
</evidence>
<dbReference type="GO" id="GO:0005524">
    <property type="term" value="F:ATP binding"/>
    <property type="evidence" value="ECO:0007669"/>
    <property type="project" value="UniProtKB-KW"/>
</dbReference>
<evidence type="ECO:0000256" key="1">
    <source>
        <dbReference type="ARBA" id="ARBA00005187"/>
    </source>
</evidence>